<evidence type="ECO:0000313" key="2">
    <source>
        <dbReference type="Proteomes" id="UP000886653"/>
    </source>
</evidence>
<dbReference type="EMBL" id="MU167473">
    <property type="protein sequence ID" value="KAG0140130.1"/>
    <property type="molecule type" value="Genomic_DNA"/>
</dbReference>
<accession>A0A9P6N621</accession>
<name>A0A9P6N621_9BASI</name>
<proteinExistence type="predicted"/>
<keyword evidence="2" id="KW-1185">Reference proteome</keyword>
<comment type="caution">
    <text evidence="1">The sequence shown here is derived from an EMBL/GenBank/DDBJ whole genome shotgun (WGS) entry which is preliminary data.</text>
</comment>
<dbReference type="AlphaFoldDB" id="A0A9P6N621"/>
<dbReference type="Proteomes" id="UP000886653">
    <property type="component" value="Unassembled WGS sequence"/>
</dbReference>
<reference evidence="1" key="1">
    <citation type="submission" date="2013-11" db="EMBL/GenBank/DDBJ databases">
        <title>Genome sequence of the fusiform rust pathogen reveals effectors for host alternation and coevolution with pine.</title>
        <authorList>
            <consortium name="DOE Joint Genome Institute"/>
            <person name="Smith K."/>
            <person name="Pendleton A."/>
            <person name="Kubisiak T."/>
            <person name="Anderson C."/>
            <person name="Salamov A."/>
            <person name="Aerts A."/>
            <person name="Riley R."/>
            <person name="Clum A."/>
            <person name="Lindquist E."/>
            <person name="Ence D."/>
            <person name="Campbell M."/>
            <person name="Kronenberg Z."/>
            <person name="Feau N."/>
            <person name="Dhillon B."/>
            <person name="Hamelin R."/>
            <person name="Burleigh J."/>
            <person name="Smith J."/>
            <person name="Yandell M."/>
            <person name="Nelson C."/>
            <person name="Grigoriev I."/>
            <person name="Davis J."/>
        </authorList>
    </citation>
    <scope>NUCLEOTIDE SEQUENCE</scope>
    <source>
        <strain evidence="1">G11</strain>
    </source>
</reference>
<sequence length="123" mass="12886">MCTSEDYQIKVGSCYYKTCSPTDLTSGINTSSNACASVGHPLNITAITTAVMSGSFNNSNGGNEVNSNITSGTNSNSVFTSTSSMIASTEASSEASSQVQYLSDYLSVATFYTFVYLLSSQVD</sequence>
<gene>
    <name evidence="1" type="ORF">CROQUDRAFT_382728</name>
</gene>
<evidence type="ECO:0000313" key="1">
    <source>
        <dbReference type="EMBL" id="KAG0140130.1"/>
    </source>
</evidence>
<organism evidence="1 2">
    <name type="scientific">Cronartium quercuum f. sp. fusiforme G11</name>
    <dbReference type="NCBI Taxonomy" id="708437"/>
    <lineage>
        <taxon>Eukaryota</taxon>
        <taxon>Fungi</taxon>
        <taxon>Dikarya</taxon>
        <taxon>Basidiomycota</taxon>
        <taxon>Pucciniomycotina</taxon>
        <taxon>Pucciniomycetes</taxon>
        <taxon>Pucciniales</taxon>
        <taxon>Coleosporiaceae</taxon>
        <taxon>Cronartium</taxon>
    </lineage>
</organism>
<protein>
    <submittedName>
        <fullName evidence="1">Uncharacterized protein</fullName>
    </submittedName>
</protein>